<dbReference type="Pfam" id="PF05930">
    <property type="entry name" value="Phage_AlpA"/>
    <property type="match status" value="1"/>
</dbReference>
<proteinExistence type="predicted"/>
<protein>
    <submittedName>
        <fullName evidence="1">Transcriptional regulator</fullName>
    </submittedName>
</protein>
<evidence type="ECO:0000313" key="1">
    <source>
        <dbReference type="EMBL" id="PNI04289.1"/>
    </source>
</evidence>
<dbReference type="OrthoDB" id="5986966at2"/>
<dbReference type="InterPro" id="IPR010260">
    <property type="entry name" value="AlpA"/>
</dbReference>
<gene>
    <name evidence="1" type="ORF">C1N32_12715</name>
</gene>
<dbReference type="RefSeq" id="WP_102966375.1">
    <property type="nucleotide sequence ID" value="NZ_POSK01000008.1"/>
</dbReference>
<dbReference type="Proteomes" id="UP000236449">
    <property type="component" value="Unassembled WGS sequence"/>
</dbReference>
<organism evidence="1 2">
    <name type="scientific">Vibrio diazotrophicus</name>
    <dbReference type="NCBI Taxonomy" id="685"/>
    <lineage>
        <taxon>Bacteria</taxon>
        <taxon>Pseudomonadati</taxon>
        <taxon>Pseudomonadota</taxon>
        <taxon>Gammaproteobacteria</taxon>
        <taxon>Vibrionales</taxon>
        <taxon>Vibrionaceae</taxon>
        <taxon>Vibrio</taxon>
    </lineage>
</organism>
<comment type="caution">
    <text evidence="1">The sequence shown here is derived from an EMBL/GenBank/DDBJ whole genome shotgun (WGS) entry which is preliminary data.</text>
</comment>
<dbReference type="AlphaFoldDB" id="A0A2J8I178"/>
<evidence type="ECO:0000313" key="2">
    <source>
        <dbReference type="Proteomes" id="UP000236449"/>
    </source>
</evidence>
<sequence length="76" mass="8778">MSPKAVHPDKFGQTFTDRFVREDERRFLTSVSRSHAFVLEKKGLFPARRKLGGSRTNCWKLSELLAWLDNQPTVGE</sequence>
<reference evidence="1 2" key="1">
    <citation type="submission" date="2018-01" db="EMBL/GenBank/DDBJ databases">
        <title>Draft genome sequences of six Vibrio diazotrophicus strains isolated from deep-sea sediments of the Baltic Sea.</title>
        <authorList>
            <person name="Castillo D."/>
            <person name="Vandieken V."/>
            <person name="Chiang O."/>
            <person name="Middelboe M."/>
        </authorList>
    </citation>
    <scope>NUCLEOTIDE SEQUENCE [LARGE SCALE GENOMIC DNA]</scope>
    <source>
        <strain evidence="1 2">60.27F</strain>
    </source>
</reference>
<dbReference type="EMBL" id="POSK01000008">
    <property type="protein sequence ID" value="PNI04289.1"/>
    <property type="molecule type" value="Genomic_DNA"/>
</dbReference>
<name>A0A2J8I178_VIBDI</name>
<accession>A0A2J8I178</accession>